<keyword evidence="2" id="KW-1185">Reference proteome</keyword>
<sequence>MKMKKYALLKERTDSKLRYAQLYLDELKNPKTSGSDSEKAHQESFLFHLNGVSDAFLAEINEIYGLGIKAKNLSIKSLKAAKSNSKKPIEEAKKLSKLMDKKNWLSELKSFNPHLVPKSKNGKKTKSKDKAETANLMDQISQIPANPVLEKFEEWQAKMSKLILELRESAIHASEKASKK</sequence>
<organism evidence="1 2">
    <name type="scientific">Rhodonellum ikkaensis</name>
    <dbReference type="NCBI Taxonomy" id="336829"/>
    <lineage>
        <taxon>Bacteria</taxon>
        <taxon>Pseudomonadati</taxon>
        <taxon>Bacteroidota</taxon>
        <taxon>Cytophagia</taxon>
        <taxon>Cytophagales</taxon>
        <taxon>Cytophagaceae</taxon>
        <taxon>Rhodonellum</taxon>
    </lineage>
</organism>
<accession>A0A1H3TDC0</accession>
<dbReference type="RefSeq" id="WP_019599765.1">
    <property type="nucleotide sequence ID" value="NZ_FNQC01000016.1"/>
</dbReference>
<proteinExistence type="predicted"/>
<dbReference type="Pfam" id="PF20227">
    <property type="entry name" value="DUF6586"/>
    <property type="match status" value="1"/>
</dbReference>
<evidence type="ECO:0000313" key="2">
    <source>
        <dbReference type="Proteomes" id="UP000199663"/>
    </source>
</evidence>
<reference evidence="1 2" key="1">
    <citation type="submission" date="2016-10" db="EMBL/GenBank/DDBJ databases">
        <authorList>
            <person name="Varghese N."/>
            <person name="Submissions S."/>
        </authorList>
    </citation>
    <scope>NUCLEOTIDE SEQUENCE [LARGE SCALE GENOMIC DNA]</scope>
    <source>
        <strain evidence="1 2">DSM 17997</strain>
    </source>
</reference>
<name>A0A1H3TDC0_9BACT</name>
<dbReference type="InterPro" id="IPR046493">
    <property type="entry name" value="DUF6586"/>
</dbReference>
<comment type="caution">
    <text evidence="1">The sequence shown here is derived from an EMBL/GenBank/DDBJ whole genome shotgun (WGS) entry which is preliminary data.</text>
</comment>
<gene>
    <name evidence="1" type="ORF">SAMN05444412_11683</name>
</gene>
<dbReference type="Proteomes" id="UP000199663">
    <property type="component" value="Unassembled WGS sequence"/>
</dbReference>
<dbReference type="EMBL" id="FNQC01000016">
    <property type="protein sequence ID" value="SDZ47878.1"/>
    <property type="molecule type" value="Genomic_DNA"/>
</dbReference>
<protein>
    <submittedName>
        <fullName evidence="1">Uncharacterized protein</fullName>
    </submittedName>
</protein>
<evidence type="ECO:0000313" key="1">
    <source>
        <dbReference type="EMBL" id="SDZ47878.1"/>
    </source>
</evidence>